<dbReference type="PROSITE" id="PS51257">
    <property type="entry name" value="PROKAR_LIPOPROTEIN"/>
    <property type="match status" value="1"/>
</dbReference>
<gene>
    <name evidence="1" type="ORF">N7U66_18175</name>
</gene>
<dbReference type="EMBL" id="CP113088">
    <property type="protein sequence ID" value="WAC01790.1"/>
    <property type="molecule type" value="Genomic_DNA"/>
</dbReference>
<organism evidence="1 2">
    <name type="scientific">Lacinutrix neustonica</name>
    <dbReference type="NCBI Taxonomy" id="2980107"/>
    <lineage>
        <taxon>Bacteria</taxon>
        <taxon>Pseudomonadati</taxon>
        <taxon>Bacteroidota</taxon>
        <taxon>Flavobacteriia</taxon>
        <taxon>Flavobacteriales</taxon>
        <taxon>Flavobacteriaceae</taxon>
        <taxon>Lacinutrix</taxon>
    </lineage>
</organism>
<dbReference type="AlphaFoldDB" id="A0A9E8SGJ5"/>
<keyword evidence="2" id="KW-1185">Reference proteome</keyword>
<dbReference type="RefSeq" id="WP_267676388.1">
    <property type="nucleotide sequence ID" value="NZ_CP113088.1"/>
</dbReference>
<evidence type="ECO:0000313" key="2">
    <source>
        <dbReference type="Proteomes" id="UP001164705"/>
    </source>
</evidence>
<proteinExistence type="predicted"/>
<name>A0A9E8SGJ5_9FLAO</name>
<evidence type="ECO:0000313" key="1">
    <source>
        <dbReference type="EMBL" id="WAC01790.1"/>
    </source>
</evidence>
<accession>A0A9E8SGJ5</accession>
<dbReference type="Proteomes" id="UP001164705">
    <property type="component" value="Chromosome"/>
</dbReference>
<dbReference type="Pfam" id="PF26137">
    <property type="entry name" value="Toxin_SdpC"/>
    <property type="match status" value="1"/>
</dbReference>
<sequence>MKKSINLLVIVMLLFMSCETENVSSEDPLDKKELDSEAVFKSLFFYLGEEAKSIPTFDQQVTLLNDTKKEDNKFFNHYTAAAEDYLNEVKEKNPSFLKQLAHAVQNKDFEQVKEELVYGRGLLMAIIYIDLPESARDTILVEQLTNLDVEHYNFTDIKELEALNKKLITIVSEFNFSDEQNRPDPSPHPDLLRYQLAYNYSLKLIEVTNNFARVLIYPYNPTFPFASPRALPSNYLCLPRVQVKKAPIMHSDYDNYSEKN</sequence>
<evidence type="ECO:0008006" key="3">
    <source>
        <dbReference type="Google" id="ProtNLM"/>
    </source>
</evidence>
<protein>
    <recommendedName>
        <fullName evidence="3">Lipoprotein</fullName>
    </recommendedName>
</protein>
<reference evidence="1" key="1">
    <citation type="submission" date="2022-11" db="EMBL/GenBank/DDBJ databases">
        <title>Lacinutrix neustonica HL-RS19T sp. nov., isolated from the surface microlayer sample of brackish Lake Shihwa.</title>
        <authorList>
            <person name="Choi J.Y."/>
            <person name="Hwang C.Y."/>
        </authorList>
    </citation>
    <scope>NUCLEOTIDE SEQUENCE</scope>
    <source>
        <strain evidence="1">HL-RS19</strain>
    </source>
</reference>
<dbReference type="InterPro" id="IPR023888">
    <property type="entry name" value="SdpC-like"/>
</dbReference>
<dbReference type="KEGG" id="lnu:N7U66_18175"/>